<dbReference type="AlphaFoldDB" id="A0A2H0YX63"/>
<gene>
    <name evidence="2" type="ORF">COT24_04170</name>
</gene>
<evidence type="ECO:0000313" key="2">
    <source>
        <dbReference type="EMBL" id="PIS42322.1"/>
    </source>
</evidence>
<feature type="transmembrane region" description="Helical" evidence="1">
    <location>
        <begin position="30"/>
        <end position="50"/>
    </location>
</feature>
<name>A0A2H0YX63_9BACT</name>
<reference evidence="2 3" key="1">
    <citation type="submission" date="2017-09" db="EMBL/GenBank/DDBJ databases">
        <title>Depth-based differentiation of microbial function through sediment-hosted aquifers and enrichment of novel symbionts in the deep terrestrial subsurface.</title>
        <authorList>
            <person name="Probst A.J."/>
            <person name="Ladd B."/>
            <person name="Jarett J.K."/>
            <person name="Geller-Mcgrath D.E."/>
            <person name="Sieber C.M."/>
            <person name="Emerson J.B."/>
            <person name="Anantharaman K."/>
            <person name="Thomas B.C."/>
            <person name="Malmstrom R."/>
            <person name="Stieglmeier M."/>
            <person name="Klingl A."/>
            <person name="Woyke T."/>
            <person name="Ryan C.M."/>
            <person name="Banfield J.F."/>
        </authorList>
    </citation>
    <scope>NUCLEOTIDE SEQUENCE [LARGE SCALE GENOMIC DNA]</scope>
    <source>
        <strain evidence="2">CG08_land_8_20_14_0_20_40_16</strain>
    </source>
</reference>
<evidence type="ECO:0000256" key="1">
    <source>
        <dbReference type="SAM" id="Phobius"/>
    </source>
</evidence>
<proteinExistence type="predicted"/>
<sequence>MGIIIKWLISTVAIIVTAYLLPGVTVSGFLAAVIAAAVLGIINVVIKPILVILTLPINILSLGLFTLVINALLVMLMAHIVEGFDVKNFWWALLFSVILSIINPILSKVFK</sequence>
<dbReference type="PANTHER" id="PTHR37309:SF1">
    <property type="entry name" value="SLR0284 PROTEIN"/>
    <property type="match status" value="1"/>
</dbReference>
<dbReference type="EMBL" id="PEXU01000048">
    <property type="protein sequence ID" value="PIS42322.1"/>
    <property type="molecule type" value="Genomic_DNA"/>
</dbReference>
<feature type="transmembrane region" description="Helical" evidence="1">
    <location>
        <begin position="89"/>
        <end position="106"/>
    </location>
</feature>
<dbReference type="Pfam" id="PF04020">
    <property type="entry name" value="Phage_holin_4_2"/>
    <property type="match status" value="1"/>
</dbReference>
<evidence type="ECO:0008006" key="4">
    <source>
        <dbReference type="Google" id="ProtNLM"/>
    </source>
</evidence>
<keyword evidence="1" id="KW-0812">Transmembrane</keyword>
<feature type="transmembrane region" description="Helical" evidence="1">
    <location>
        <begin position="57"/>
        <end position="77"/>
    </location>
</feature>
<keyword evidence="1" id="KW-1133">Transmembrane helix</keyword>
<evidence type="ECO:0000313" key="3">
    <source>
        <dbReference type="Proteomes" id="UP000231542"/>
    </source>
</evidence>
<feature type="transmembrane region" description="Helical" evidence="1">
    <location>
        <begin position="7"/>
        <end position="24"/>
    </location>
</feature>
<comment type="caution">
    <text evidence="2">The sequence shown here is derived from an EMBL/GenBank/DDBJ whole genome shotgun (WGS) entry which is preliminary data.</text>
</comment>
<dbReference type="PANTHER" id="PTHR37309">
    <property type="entry name" value="SLR0284 PROTEIN"/>
    <property type="match status" value="1"/>
</dbReference>
<protein>
    <recommendedName>
        <fullName evidence="4">Phage holin family protein</fullName>
    </recommendedName>
</protein>
<organism evidence="2 3">
    <name type="scientific">Candidatus Kerfeldbacteria bacterium CG08_land_8_20_14_0_20_40_16</name>
    <dbReference type="NCBI Taxonomy" id="2014244"/>
    <lineage>
        <taxon>Bacteria</taxon>
        <taxon>Candidatus Kerfeldiibacteriota</taxon>
    </lineage>
</organism>
<dbReference type="InterPro" id="IPR007165">
    <property type="entry name" value="Phage_holin_4_2"/>
</dbReference>
<accession>A0A2H0YX63</accession>
<dbReference type="Proteomes" id="UP000231542">
    <property type="component" value="Unassembled WGS sequence"/>
</dbReference>
<keyword evidence="1" id="KW-0472">Membrane</keyword>